<dbReference type="EMBL" id="VSSQ01106880">
    <property type="protein sequence ID" value="MPN46310.1"/>
    <property type="molecule type" value="Genomic_DNA"/>
</dbReference>
<accession>A0A645I5C7</accession>
<proteinExistence type="predicted"/>
<sequence>MIIGGGTIGMIMLQLAQLSGACRIVMLEPNKSRFELARKLGADLVIDPFSENVSDLLHEHGMGNIRVVIECVGAPESVKSAIEYAGKAATVMIFGLTGPDDSVPYQPFEAFKKELTIKTSFVNPNTQGRARDIITSGKLNIIDLISDYVKLDHIGDAFKPGPRNGKFIVIP</sequence>
<dbReference type="PANTHER" id="PTHR43401">
    <property type="entry name" value="L-THREONINE 3-DEHYDROGENASE"/>
    <property type="match status" value="1"/>
</dbReference>
<reference evidence="3" key="1">
    <citation type="submission" date="2019-08" db="EMBL/GenBank/DDBJ databases">
        <authorList>
            <person name="Kucharzyk K."/>
            <person name="Murdoch R.W."/>
            <person name="Higgins S."/>
            <person name="Loffler F."/>
        </authorList>
    </citation>
    <scope>NUCLEOTIDE SEQUENCE</scope>
</reference>
<dbReference type="PANTHER" id="PTHR43401:SF2">
    <property type="entry name" value="L-THREONINE 3-DEHYDROGENASE"/>
    <property type="match status" value="1"/>
</dbReference>
<protein>
    <submittedName>
        <fullName evidence="3">Putative zinc-type alcohol dehydrogenase-like protein YjmD</fullName>
        <ecNumber evidence="3">1.-.-.-</ecNumber>
    </submittedName>
</protein>
<dbReference type="InterPro" id="IPR013149">
    <property type="entry name" value="ADH-like_C"/>
</dbReference>
<dbReference type="Pfam" id="PF00107">
    <property type="entry name" value="ADH_zinc_N"/>
    <property type="match status" value="1"/>
</dbReference>
<dbReference type="EC" id="1.-.-.-" evidence="3"/>
<dbReference type="GO" id="GO:0016491">
    <property type="term" value="F:oxidoreductase activity"/>
    <property type="evidence" value="ECO:0007669"/>
    <property type="project" value="UniProtKB-KW"/>
</dbReference>
<dbReference type="InterPro" id="IPR036291">
    <property type="entry name" value="NAD(P)-bd_dom_sf"/>
</dbReference>
<name>A0A645I5C7_9ZZZZ</name>
<dbReference type="Gene3D" id="3.90.180.10">
    <property type="entry name" value="Medium-chain alcohol dehydrogenases, catalytic domain"/>
    <property type="match status" value="1"/>
</dbReference>
<comment type="caution">
    <text evidence="3">The sequence shown here is derived from an EMBL/GenBank/DDBJ whole genome shotgun (WGS) entry which is preliminary data.</text>
</comment>
<evidence type="ECO:0000256" key="1">
    <source>
        <dbReference type="ARBA" id="ARBA00023002"/>
    </source>
</evidence>
<dbReference type="SUPFAM" id="SSF51735">
    <property type="entry name" value="NAD(P)-binding Rossmann-fold domains"/>
    <property type="match status" value="1"/>
</dbReference>
<organism evidence="3">
    <name type="scientific">bioreactor metagenome</name>
    <dbReference type="NCBI Taxonomy" id="1076179"/>
    <lineage>
        <taxon>unclassified sequences</taxon>
        <taxon>metagenomes</taxon>
        <taxon>ecological metagenomes</taxon>
    </lineage>
</organism>
<gene>
    <name evidence="3" type="primary">yjmD_8</name>
    <name evidence="3" type="ORF">SDC9_193896</name>
</gene>
<dbReference type="Gene3D" id="3.40.50.720">
    <property type="entry name" value="NAD(P)-binding Rossmann-like Domain"/>
    <property type="match status" value="1"/>
</dbReference>
<evidence type="ECO:0000259" key="2">
    <source>
        <dbReference type="Pfam" id="PF00107"/>
    </source>
</evidence>
<dbReference type="InterPro" id="IPR050129">
    <property type="entry name" value="Zn_alcohol_dh"/>
</dbReference>
<dbReference type="AlphaFoldDB" id="A0A645I5C7"/>
<feature type="domain" description="Alcohol dehydrogenase-like C-terminal" evidence="2">
    <location>
        <begin position="8"/>
        <end position="124"/>
    </location>
</feature>
<keyword evidence="1 3" id="KW-0560">Oxidoreductase</keyword>
<evidence type="ECO:0000313" key="3">
    <source>
        <dbReference type="EMBL" id="MPN46310.1"/>
    </source>
</evidence>